<gene>
    <name evidence="2" type="ORF">BIW11_12773</name>
</gene>
<dbReference type="EMBL" id="MNPL01024006">
    <property type="protein sequence ID" value="OQR68646.1"/>
    <property type="molecule type" value="Genomic_DNA"/>
</dbReference>
<proteinExistence type="predicted"/>
<evidence type="ECO:0000313" key="3">
    <source>
        <dbReference type="Proteomes" id="UP000192247"/>
    </source>
</evidence>
<comment type="caution">
    <text evidence="2">The sequence shown here is derived from an EMBL/GenBank/DDBJ whole genome shotgun (WGS) entry which is preliminary data.</text>
</comment>
<dbReference type="InParanoid" id="A0A1V9X5F9"/>
<keyword evidence="1" id="KW-0812">Transmembrane</keyword>
<keyword evidence="1" id="KW-1133">Transmembrane helix</keyword>
<evidence type="ECO:0000313" key="2">
    <source>
        <dbReference type="EMBL" id="OQR68646.1"/>
    </source>
</evidence>
<dbReference type="AlphaFoldDB" id="A0A1V9X5F9"/>
<name>A0A1V9X5F9_9ACAR</name>
<keyword evidence="1" id="KW-0472">Membrane</keyword>
<accession>A0A1V9X5F9</accession>
<dbReference type="OrthoDB" id="6425309at2759"/>
<feature type="transmembrane region" description="Helical" evidence="1">
    <location>
        <begin position="153"/>
        <end position="179"/>
    </location>
</feature>
<protein>
    <recommendedName>
        <fullName evidence="4">Transmembrane protein</fullName>
    </recommendedName>
</protein>
<evidence type="ECO:0008006" key="4">
    <source>
        <dbReference type="Google" id="ProtNLM"/>
    </source>
</evidence>
<keyword evidence="3" id="KW-1185">Reference proteome</keyword>
<feature type="transmembrane region" description="Helical" evidence="1">
    <location>
        <begin position="76"/>
        <end position="96"/>
    </location>
</feature>
<feature type="transmembrane region" description="Helical" evidence="1">
    <location>
        <begin position="117"/>
        <end position="138"/>
    </location>
</feature>
<organism evidence="2 3">
    <name type="scientific">Tropilaelaps mercedesae</name>
    <dbReference type="NCBI Taxonomy" id="418985"/>
    <lineage>
        <taxon>Eukaryota</taxon>
        <taxon>Metazoa</taxon>
        <taxon>Ecdysozoa</taxon>
        <taxon>Arthropoda</taxon>
        <taxon>Chelicerata</taxon>
        <taxon>Arachnida</taxon>
        <taxon>Acari</taxon>
        <taxon>Parasitiformes</taxon>
        <taxon>Mesostigmata</taxon>
        <taxon>Gamasina</taxon>
        <taxon>Dermanyssoidea</taxon>
        <taxon>Laelapidae</taxon>
        <taxon>Tropilaelaps</taxon>
    </lineage>
</organism>
<evidence type="ECO:0000256" key="1">
    <source>
        <dbReference type="SAM" id="Phobius"/>
    </source>
</evidence>
<feature type="transmembrane region" description="Helical" evidence="1">
    <location>
        <begin position="12"/>
        <end position="39"/>
    </location>
</feature>
<sequence>MMLSKRAAQGRWTACFSLAVFQTIVGIAVGSLAVAQLVLASLVQSGHTPQVNACHDSTIAAVLQAHVPSNSSQFRLTGVTLITAGSLGVWAYAPFLSPSPPTFTTGDVLASARHPKLVLVASHVLFSAVVAFVGYNAAASHGCFALGKGGEKAIFGIVVARVVLSYLCHIVGGLCAGLAMPDLCRAILIGRQHGTSQACPGPEEPTSTLQSSNVQRVIGRMNSQMAIVTREDPCELQTEKSNFQKQQQFLTVITLPDMGDGSTIYAVPADQFVVQKPDGSVCIPGATAPTAVTLTTTSAHDAHFKEIPEEGQVELTMATCAEDVHLVS</sequence>
<dbReference type="Proteomes" id="UP000192247">
    <property type="component" value="Unassembled WGS sequence"/>
</dbReference>
<reference evidence="2 3" key="1">
    <citation type="journal article" date="2017" name="Gigascience">
        <title>Draft genome of the honey bee ectoparasitic mite, Tropilaelaps mercedesae, is shaped by the parasitic life history.</title>
        <authorList>
            <person name="Dong X."/>
            <person name="Armstrong S.D."/>
            <person name="Xia D."/>
            <person name="Makepeace B.L."/>
            <person name="Darby A.C."/>
            <person name="Kadowaki T."/>
        </authorList>
    </citation>
    <scope>NUCLEOTIDE SEQUENCE [LARGE SCALE GENOMIC DNA]</scope>
    <source>
        <strain evidence="2">Wuxi-XJTLU</strain>
    </source>
</reference>